<feature type="non-terminal residue" evidence="2">
    <location>
        <position position="1"/>
    </location>
</feature>
<proteinExistence type="predicted"/>
<dbReference type="EMBL" id="UINC01120031">
    <property type="protein sequence ID" value="SVC94248.1"/>
    <property type="molecule type" value="Genomic_DNA"/>
</dbReference>
<feature type="domain" description="Peptidase M16C associated" evidence="1">
    <location>
        <begin position="96"/>
        <end position="323"/>
    </location>
</feature>
<dbReference type="InterPro" id="IPR011249">
    <property type="entry name" value="Metalloenz_LuxS/M16"/>
</dbReference>
<feature type="non-terminal residue" evidence="2">
    <location>
        <position position="323"/>
    </location>
</feature>
<dbReference type="AlphaFoldDB" id="A0A382RB58"/>
<evidence type="ECO:0000313" key="2">
    <source>
        <dbReference type="EMBL" id="SVC94248.1"/>
    </source>
</evidence>
<dbReference type="GO" id="GO:0046872">
    <property type="term" value="F:metal ion binding"/>
    <property type="evidence" value="ECO:0007669"/>
    <property type="project" value="InterPro"/>
</dbReference>
<dbReference type="InterPro" id="IPR013578">
    <property type="entry name" value="Peptidase_M16C_assoc"/>
</dbReference>
<dbReference type="SUPFAM" id="SSF63411">
    <property type="entry name" value="LuxS/MPP-like metallohydrolase"/>
    <property type="match status" value="2"/>
</dbReference>
<organism evidence="2">
    <name type="scientific">marine metagenome</name>
    <dbReference type="NCBI Taxonomy" id="408172"/>
    <lineage>
        <taxon>unclassified sequences</taxon>
        <taxon>metagenomes</taxon>
        <taxon>ecological metagenomes</taxon>
    </lineage>
</organism>
<dbReference type="GO" id="GO:0004222">
    <property type="term" value="F:metalloendopeptidase activity"/>
    <property type="evidence" value="ECO:0007669"/>
    <property type="project" value="TreeGrafter"/>
</dbReference>
<evidence type="ECO:0000259" key="1">
    <source>
        <dbReference type="SMART" id="SM01264"/>
    </source>
</evidence>
<protein>
    <recommendedName>
        <fullName evidence="1">Peptidase M16C associated domain-containing protein</fullName>
    </recommendedName>
</protein>
<reference evidence="2" key="1">
    <citation type="submission" date="2018-05" db="EMBL/GenBank/DDBJ databases">
        <authorList>
            <person name="Lanie J.A."/>
            <person name="Ng W.-L."/>
            <person name="Kazmierczak K.M."/>
            <person name="Andrzejewski T.M."/>
            <person name="Davidsen T.M."/>
            <person name="Wayne K.J."/>
            <person name="Tettelin H."/>
            <person name="Glass J.I."/>
            <person name="Rusch D."/>
            <person name="Podicherti R."/>
            <person name="Tsui H.-C.T."/>
            <person name="Winkler M.E."/>
        </authorList>
    </citation>
    <scope>NUCLEOTIDE SEQUENCE</scope>
</reference>
<dbReference type="PANTHER" id="PTHR43016:SF13">
    <property type="entry name" value="PRESEQUENCE PROTEASE, MITOCHONDRIAL"/>
    <property type="match status" value="1"/>
</dbReference>
<accession>A0A382RB58</accession>
<sequence>DTLTSLADNGLSERIVQASVNIKEFGLREAEFGGFPKGLVFTLSALSHWMYSDQPNEILEFEAPLKTIKESVKKGYFESLIRDYLLENNHKIMVTLLPEKGLTEKRLQEKNDKLQQFKSGLSQDEIDSYVRTTQTLIDKQLTEDSEEDLKTIPLLNLSDLNKKAEDIALIHEKVENNLTLLHTGETRGISYVKYFFDTKTIPQDQLPYLSLFISLLGKVSTTQYSYEELSNEILFHTGGIGFSLNTFQPMNQEEFHPKLTVSTKALNPNIPDANRLITEIMSQSKFDDKERIREIIQELKSRMEMIIMNSGHQVASMRLLSYL</sequence>
<dbReference type="GO" id="GO:0016485">
    <property type="term" value="P:protein processing"/>
    <property type="evidence" value="ECO:0007669"/>
    <property type="project" value="TreeGrafter"/>
</dbReference>
<dbReference type="Pfam" id="PF08367">
    <property type="entry name" value="M16C_assoc"/>
    <property type="match status" value="1"/>
</dbReference>
<dbReference type="SMART" id="SM01264">
    <property type="entry name" value="M16C_associated"/>
    <property type="match status" value="1"/>
</dbReference>
<name>A0A382RB58_9ZZZZ</name>
<gene>
    <name evidence="2" type="ORF">METZ01_LOCUS347102</name>
</gene>
<dbReference type="Gene3D" id="3.30.830.10">
    <property type="entry name" value="Metalloenzyme, LuxS/M16 peptidase-like"/>
    <property type="match status" value="2"/>
</dbReference>
<dbReference type="PANTHER" id="PTHR43016">
    <property type="entry name" value="PRESEQUENCE PROTEASE"/>
    <property type="match status" value="1"/>
</dbReference>